<sequence>MTLTTPETNAYASNILSLIRQLLGASLWEIYKHFALEILEGSRHSTYLKYASDVLVDLIQNRPAVVLLHNDLALQIHSARDTDLPSLDMPIGVSMEVVESYFEMCHRYFGAGAQVSEEVDANLAYEMDLDLEEVDEAEIARREAIRFLSEDSKLKQERQKAMDGLLNAMTSLGL</sequence>
<reference evidence="1" key="1">
    <citation type="journal article" date="2020" name="Stud. Mycol.">
        <title>101 Dothideomycetes genomes: a test case for predicting lifestyles and emergence of pathogens.</title>
        <authorList>
            <person name="Haridas S."/>
            <person name="Albert R."/>
            <person name="Binder M."/>
            <person name="Bloem J."/>
            <person name="Labutti K."/>
            <person name="Salamov A."/>
            <person name="Andreopoulos B."/>
            <person name="Baker S."/>
            <person name="Barry K."/>
            <person name="Bills G."/>
            <person name="Bluhm B."/>
            <person name="Cannon C."/>
            <person name="Castanera R."/>
            <person name="Culley D."/>
            <person name="Daum C."/>
            <person name="Ezra D."/>
            <person name="Gonzalez J."/>
            <person name="Henrissat B."/>
            <person name="Kuo A."/>
            <person name="Liang C."/>
            <person name="Lipzen A."/>
            <person name="Lutzoni F."/>
            <person name="Magnuson J."/>
            <person name="Mondo S."/>
            <person name="Nolan M."/>
            <person name="Ohm R."/>
            <person name="Pangilinan J."/>
            <person name="Park H.-J."/>
            <person name="Ramirez L."/>
            <person name="Alfaro M."/>
            <person name="Sun H."/>
            <person name="Tritt A."/>
            <person name="Yoshinaga Y."/>
            <person name="Zwiers L.-H."/>
            <person name="Turgeon B."/>
            <person name="Goodwin S."/>
            <person name="Spatafora J."/>
            <person name="Crous P."/>
            <person name="Grigoriev I."/>
        </authorList>
    </citation>
    <scope>NUCLEOTIDE SEQUENCE</scope>
    <source>
        <strain evidence="1">CBS 122368</strain>
    </source>
</reference>
<gene>
    <name evidence="1" type="ORF">BU26DRAFT_569780</name>
</gene>
<accession>A0A6A6I0B0</accession>
<proteinExistence type="predicted"/>
<dbReference type="RefSeq" id="XP_033678889.1">
    <property type="nucleotide sequence ID" value="XM_033833927.1"/>
</dbReference>
<dbReference type="Proteomes" id="UP000800094">
    <property type="component" value="Unassembled WGS sequence"/>
</dbReference>
<dbReference type="EMBL" id="ML987204">
    <property type="protein sequence ID" value="KAF2243885.1"/>
    <property type="molecule type" value="Genomic_DNA"/>
</dbReference>
<keyword evidence="2" id="KW-1185">Reference proteome</keyword>
<organism evidence="1 2">
    <name type="scientific">Trematosphaeria pertusa</name>
    <dbReference type="NCBI Taxonomy" id="390896"/>
    <lineage>
        <taxon>Eukaryota</taxon>
        <taxon>Fungi</taxon>
        <taxon>Dikarya</taxon>
        <taxon>Ascomycota</taxon>
        <taxon>Pezizomycotina</taxon>
        <taxon>Dothideomycetes</taxon>
        <taxon>Pleosporomycetidae</taxon>
        <taxon>Pleosporales</taxon>
        <taxon>Massarineae</taxon>
        <taxon>Trematosphaeriaceae</taxon>
        <taxon>Trematosphaeria</taxon>
    </lineage>
</organism>
<evidence type="ECO:0000313" key="1">
    <source>
        <dbReference type="EMBL" id="KAF2243885.1"/>
    </source>
</evidence>
<evidence type="ECO:0000313" key="2">
    <source>
        <dbReference type="Proteomes" id="UP000800094"/>
    </source>
</evidence>
<protein>
    <submittedName>
        <fullName evidence="1">Uncharacterized protein</fullName>
    </submittedName>
</protein>
<dbReference type="GeneID" id="54587257"/>
<dbReference type="OrthoDB" id="10617442at2759"/>
<name>A0A6A6I0B0_9PLEO</name>
<dbReference type="AlphaFoldDB" id="A0A6A6I0B0"/>